<evidence type="ECO:0000256" key="3">
    <source>
        <dbReference type="PROSITE-ProRule" id="PRU00023"/>
    </source>
</evidence>
<organism evidence="4 5">
    <name type="scientific">Apiospora hydei</name>
    <dbReference type="NCBI Taxonomy" id="1337664"/>
    <lineage>
        <taxon>Eukaryota</taxon>
        <taxon>Fungi</taxon>
        <taxon>Dikarya</taxon>
        <taxon>Ascomycota</taxon>
        <taxon>Pezizomycotina</taxon>
        <taxon>Sordariomycetes</taxon>
        <taxon>Xylariomycetidae</taxon>
        <taxon>Amphisphaeriales</taxon>
        <taxon>Apiosporaceae</taxon>
        <taxon>Apiospora</taxon>
    </lineage>
</organism>
<protein>
    <submittedName>
        <fullName evidence="4">DNA-binding protein RFXANK</fullName>
    </submittedName>
</protein>
<gene>
    <name evidence="4" type="ORF">PG997_007211</name>
</gene>
<evidence type="ECO:0000313" key="4">
    <source>
        <dbReference type="EMBL" id="KAK8079393.1"/>
    </source>
</evidence>
<evidence type="ECO:0000256" key="2">
    <source>
        <dbReference type="ARBA" id="ARBA00023043"/>
    </source>
</evidence>
<keyword evidence="5" id="KW-1185">Reference proteome</keyword>
<feature type="repeat" description="ANK" evidence="3">
    <location>
        <begin position="361"/>
        <end position="393"/>
    </location>
</feature>
<evidence type="ECO:0000313" key="5">
    <source>
        <dbReference type="Proteomes" id="UP001433268"/>
    </source>
</evidence>
<keyword evidence="4" id="KW-0238">DNA-binding</keyword>
<dbReference type="InterPro" id="IPR036770">
    <property type="entry name" value="Ankyrin_rpt-contain_sf"/>
</dbReference>
<dbReference type="Pfam" id="PF12796">
    <property type="entry name" value="Ank_2"/>
    <property type="match status" value="1"/>
</dbReference>
<dbReference type="PROSITE" id="PS50297">
    <property type="entry name" value="ANK_REP_REGION"/>
    <property type="match status" value="1"/>
</dbReference>
<dbReference type="Proteomes" id="UP001433268">
    <property type="component" value="Unassembled WGS sequence"/>
</dbReference>
<name>A0ABR1W7C6_9PEZI</name>
<comment type="caution">
    <text evidence="4">The sequence shown here is derived from an EMBL/GenBank/DDBJ whole genome shotgun (WGS) entry which is preliminary data.</text>
</comment>
<dbReference type="InterPro" id="IPR002110">
    <property type="entry name" value="Ankyrin_rpt"/>
</dbReference>
<dbReference type="Gene3D" id="1.25.40.20">
    <property type="entry name" value="Ankyrin repeat-containing domain"/>
    <property type="match status" value="3"/>
</dbReference>
<dbReference type="PANTHER" id="PTHR24198:SF165">
    <property type="entry name" value="ANKYRIN REPEAT-CONTAINING PROTEIN-RELATED"/>
    <property type="match status" value="1"/>
</dbReference>
<accession>A0ABR1W7C6</accession>
<dbReference type="SUPFAM" id="SSF48403">
    <property type="entry name" value="Ankyrin repeat"/>
    <property type="match status" value="1"/>
</dbReference>
<dbReference type="GO" id="GO:0003677">
    <property type="term" value="F:DNA binding"/>
    <property type="evidence" value="ECO:0007669"/>
    <property type="project" value="UniProtKB-KW"/>
</dbReference>
<dbReference type="PANTHER" id="PTHR24198">
    <property type="entry name" value="ANKYRIN REPEAT AND PROTEIN KINASE DOMAIN-CONTAINING PROTEIN"/>
    <property type="match status" value="1"/>
</dbReference>
<dbReference type="RefSeq" id="XP_066666868.1">
    <property type="nucleotide sequence ID" value="XM_066811526.1"/>
</dbReference>
<evidence type="ECO:0000256" key="1">
    <source>
        <dbReference type="ARBA" id="ARBA00022737"/>
    </source>
</evidence>
<dbReference type="PROSITE" id="PS50088">
    <property type="entry name" value="ANK_REPEAT"/>
    <property type="match status" value="1"/>
</dbReference>
<sequence>MDQTKDGLVIRDPQATGDEHPQLIPLYDRKHYPAGFYPVVRPYMKGGARHCDTDYLAQVLQAWSPEIDQDNAINAALFEAIYRGDEVAAQMLLDAGVSPRRPQRSDPQFTPLQAASQAGQLGMARRVWKLVVAARNGRPELVAFFLDVWGGWTAEERKGALDGAAWTRWDGCVDVLLAELTYEQKDLQVALEWAIRKRMILPEDETGCLRRKQLGDARLRQRRIICNLIDAGANPDGPGLWAKGGRLLLSAASQLDYTACMGALLEKGANASIQGSDGATALHVPLRKRSLVSHLGYQDTPQDRMAATQLLIDHGTSPDTANEAGETALHLAAQNGSFKQLQLCLAHTRLANDGVRRPNHRGESPLHYATASGREEIVEYLLAHGAADDVNRASSSGWTPLLCALSPSQGKSEEMAVRVAARLLTAGASARVVTAEVWSPLHAVGSWISGPAAEKALRYFAEPCYDPVARAQFVQLAHELIQRGAPLDIEPAFLRHSTIAPDKLDGVWGFRLQKLAESTKQEENAARSVKEEGAGSAVSDTTPLAWAIRTGAMDLVQVILDALGSSTGGRPT</sequence>
<dbReference type="EMBL" id="JAQQWN010000006">
    <property type="protein sequence ID" value="KAK8079393.1"/>
    <property type="molecule type" value="Genomic_DNA"/>
</dbReference>
<dbReference type="SMART" id="SM00248">
    <property type="entry name" value="ANK"/>
    <property type="match status" value="6"/>
</dbReference>
<keyword evidence="1" id="KW-0677">Repeat</keyword>
<keyword evidence="2 3" id="KW-0040">ANK repeat</keyword>
<dbReference type="GeneID" id="92044586"/>
<reference evidence="4 5" key="1">
    <citation type="submission" date="2023-01" db="EMBL/GenBank/DDBJ databases">
        <title>Analysis of 21 Apiospora genomes using comparative genomics revels a genus with tremendous synthesis potential of carbohydrate active enzymes and secondary metabolites.</title>
        <authorList>
            <person name="Sorensen T."/>
        </authorList>
    </citation>
    <scope>NUCLEOTIDE SEQUENCE [LARGE SCALE GENOMIC DNA]</scope>
    <source>
        <strain evidence="4 5">CBS 114990</strain>
    </source>
</reference>
<proteinExistence type="predicted"/>